<dbReference type="InterPro" id="IPR003390">
    <property type="entry name" value="DNA_integrity_scan_DisA_N"/>
</dbReference>
<dbReference type="InterPro" id="IPR014046">
    <property type="entry name" value="C-di-AMP_synthase"/>
</dbReference>
<evidence type="ECO:0000313" key="14">
    <source>
        <dbReference type="Proteomes" id="UP000649604"/>
    </source>
</evidence>
<keyword evidence="3 10" id="KW-0808">Transferase</keyword>
<comment type="caution">
    <text evidence="10">Lacks conserved residue(s) required for the propagation of feature annotation.</text>
</comment>
<dbReference type="EMBL" id="WJJP01000240">
    <property type="protein sequence ID" value="MBD3324471.1"/>
    <property type="molecule type" value="Genomic_DNA"/>
</dbReference>
<dbReference type="GO" id="GO:0005524">
    <property type="term" value="F:ATP binding"/>
    <property type="evidence" value="ECO:0007669"/>
    <property type="project" value="UniProtKB-UniRule"/>
</dbReference>
<dbReference type="InterPro" id="IPR050338">
    <property type="entry name" value="DisA"/>
</dbReference>
<comment type="catalytic activity">
    <reaction evidence="1 10">
        <text>2 ATP = 3',3'-c-di-AMP + 2 diphosphate</text>
        <dbReference type="Rhea" id="RHEA:35655"/>
        <dbReference type="ChEBI" id="CHEBI:30616"/>
        <dbReference type="ChEBI" id="CHEBI:33019"/>
        <dbReference type="ChEBI" id="CHEBI:71500"/>
        <dbReference type="EC" id="2.7.7.85"/>
    </reaction>
</comment>
<evidence type="ECO:0000256" key="2">
    <source>
        <dbReference type="ARBA" id="ARBA00022475"/>
    </source>
</evidence>
<feature type="transmembrane region" description="Helical" evidence="10">
    <location>
        <begin position="42"/>
        <end position="58"/>
    </location>
</feature>
<dbReference type="InterPro" id="IPR036888">
    <property type="entry name" value="DNA_integrity_DisA_N_sf"/>
</dbReference>
<organism evidence="13 14">
    <name type="scientific">candidate division KSB3 bacterium</name>
    <dbReference type="NCBI Taxonomy" id="2044937"/>
    <lineage>
        <taxon>Bacteria</taxon>
        <taxon>candidate division KSB3</taxon>
    </lineage>
</organism>
<evidence type="ECO:0000256" key="3">
    <source>
        <dbReference type="ARBA" id="ARBA00022679"/>
    </source>
</evidence>
<evidence type="ECO:0000256" key="9">
    <source>
        <dbReference type="ARBA" id="ARBA00023136"/>
    </source>
</evidence>
<dbReference type="FunFam" id="3.40.1700.10:FF:000002">
    <property type="entry name" value="Diadenylate cyclase"/>
    <property type="match status" value="1"/>
</dbReference>
<dbReference type="SUPFAM" id="SSF143597">
    <property type="entry name" value="YojJ-like"/>
    <property type="match status" value="1"/>
</dbReference>
<comment type="similarity">
    <text evidence="10">Belongs to the adenylate cyclase family. DacA/CdaA subfamily.</text>
</comment>
<feature type="domain" description="DAC" evidence="12">
    <location>
        <begin position="86"/>
        <end position="243"/>
    </location>
</feature>
<dbReference type="Gene3D" id="3.40.1700.10">
    <property type="entry name" value="DNA integrity scanning protein, DisA, N-terminal domain"/>
    <property type="match status" value="1"/>
</dbReference>
<evidence type="ECO:0000313" key="13">
    <source>
        <dbReference type="EMBL" id="MBD3324471.1"/>
    </source>
</evidence>
<comment type="function">
    <text evidence="10">Catalyzes the condensation of 2 ATP molecules into cyclic di-AMP (c-di-AMP), a second messenger used to regulate differing processes in different bacteria.</text>
</comment>
<evidence type="ECO:0000256" key="1">
    <source>
        <dbReference type="ARBA" id="ARBA00000877"/>
    </source>
</evidence>
<dbReference type="HAMAP" id="MF_01499">
    <property type="entry name" value="DacA"/>
    <property type="match status" value="1"/>
</dbReference>
<keyword evidence="4 10" id="KW-0812">Transmembrane</keyword>
<feature type="transmembrane region" description="Helical" evidence="10">
    <location>
        <begin position="64"/>
        <end position="85"/>
    </location>
</feature>
<accession>A0A9D5JV44</accession>
<keyword evidence="7 10" id="KW-0067">ATP-binding</keyword>
<evidence type="ECO:0000256" key="8">
    <source>
        <dbReference type="ARBA" id="ARBA00022989"/>
    </source>
</evidence>
<gene>
    <name evidence="10" type="primary">dacA</name>
    <name evidence="13" type="ORF">GF339_07790</name>
</gene>
<dbReference type="InterPro" id="IPR034701">
    <property type="entry name" value="CdaA"/>
</dbReference>
<evidence type="ECO:0000256" key="7">
    <source>
        <dbReference type="ARBA" id="ARBA00022840"/>
    </source>
</evidence>
<dbReference type="AlphaFoldDB" id="A0A9D5JV44"/>
<dbReference type="NCBIfam" id="TIGR00159">
    <property type="entry name" value="diadenylate cyclase CdaA"/>
    <property type="match status" value="1"/>
</dbReference>
<reference evidence="13" key="1">
    <citation type="submission" date="2019-11" db="EMBL/GenBank/DDBJ databases">
        <title>Microbial mats filling the niche in hypersaline microbial mats.</title>
        <authorList>
            <person name="Wong H.L."/>
            <person name="Macleod F.I."/>
            <person name="White R.A. III"/>
            <person name="Burns B.P."/>
        </authorList>
    </citation>
    <scope>NUCLEOTIDE SEQUENCE</scope>
    <source>
        <strain evidence="13">Rbin_158</strain>
    </source>
</reference>
<keyword evidence="8 10" id="KW-1133">Transmembrane helix</keyword>
<dbReference type="PIRSF" id="PIRSF004793">
    <property type="entry name" value="UCP004793"/>
    <property type="match status" value="1"/>
</dbReference>
<feature type="transmembrane region" description="Helical" evidence="10">
    <location>
        <begin position="13"/>
        <end position="30"/>
    </location>
</feature>
<dbReference type="PROSITE" id="PS51794">
    <property type="entry name" value="DAC"/>
    <property type="match status" value="1"/>
</dbReference>
<sequence length="278" mass="31283">MNTLFTPFEWIEIFRWQDILDILIVTYLIYRILLMIRGTRTAHMILGLFVIAGGYYVAQRFELYIITWAVRNLLGYLVLTILVIFHPELRKILAQVGQNTVFKHFYRLEKSQVIDEIVRSTEWLSSRRIGALLVIERNIGLKNFVDSGVNIDGEVSKELLSTIFISGAPLHDGAVIIKNNRLVAAACFLPLTLSSDISKELGTRHRAAIGITEETDAVVVIVSEETGSVSLAVGGEITRHLTSSELKRALKSFLEPGTSRQQSPAPLKRPKTKRIPKI</sequence>
<dbReference type="EC" id="2.7.7.85" evidence="10"/>
<feature type="region of interest" description="Disordered" evidence="11">
    <location>
        <begin position="254"/>
        <end position="278"/>
    </location>
</feature>
<comment type="subunit">
    <text evidence="10">Probably a homodimer.</text>
</comment>
<feature type="compositionally biased region" description="Basic residues" evidence="11">
    <location>
        <begin position="268"/>
        <end position="278"/>
    </location>
</feature>
<dbReference type="Proteomes" id="UP000649604">
    <property type="component" value="Unassembled WGS sequence"/>
</dbReference>
<keyword evidence="6 10" id="KW-0547">Nucleotide-binding</keyword>
<dbReference type="GO" id="GO:0004016">
    <property type="term" value="F:adenylate cyclase activity"/>
    <property type="evidence" value="ECO:0007669"/>
    <property type="project" value="UniProtKB-UniRule"/>
</dbReference>
<keyword evidence="2 10" id="KW-1003">Cell membrane</keyword>
<evidence type="ECO:0000259" key="12">
    <source>
        <dbReference type="PROSITE" id="PS51794"/>
    </source>
</evidence>
<dbReference type="Pfam" id="PF02457">
    <property type="entry name" value="DAC"/>
    <property type="match status" value="1"/>
</dbReference>
<evidence type="ECO:0000256" key="4">
    <source>
        <dbReference type="ARBA" id="ARBA00022692"/>
    </source>
</evidence>
<evidence type="ECO:0000256" key="10">
    <source>
        <dbReference type="HAMAP-Rule" id="MF_01499"/>
    </source>
</evidence>
<keyword evidence="9 10" id="KW-0472">Membrane</keyword>
<dbReference type="GO" id="GO:0106408">
    <property type="term" value="F:diadenylate cyclase activity"/>
    <property type="evidence" value="ECO:0007669"/>
    <property type="project" value="UniProtKB-EC"/>
</dbReference>
<comment type="caution">
    <text evidence="13">The sequence shown here is derived from an EMBL/GenBank/DDBJ whole genome shotgun (WGS) entry which is preliminary data.</text>
</comment>
<evidence type="ECO:0000256" key="11">
    <source>
        <dbReference type="SAM" id="MobiDB-lite"/>
    </source>
</evidence>
<name>A0A9D5JV44_9BACT</name>
<dbReference type="PANTHER" id="PTHR34185:SF1">
    <property type="entry name" value="DIADENYLATE CYCLASE"/>
    <property type="match status" value="1"/>
</dbReference>
<protein>
    <recommendedName>
        <fullName evidence="10">Diadenylate cyclase</fullName>
        <shortName evidence="10">DAC</shortName>
        <ecNumber evidence="10">2.7.7.85</ecNumber>
    </recommendedName>
    <alternativeName>
        <fullName evidence="10">Cyclic-di-AMP synthase</fullName>
        <shortName evidence="10">c-di-AMP synthase</shortName>
    </alternativeName>
</protein>
<dbReference type="PANTHER" id="PTHR34185">
    <property type="entry name" value="DIADENYLATE CYCLASE"/>
    <property type="match status" value="1"/>
</dbReference>
<keyword evidence="5 10" id="KW-0548">Nucleotidyltransferase</keyword>
<evidence type="ECO:0000256" key="6">
    <source>
        <dbReference type="ARBA" id="ARBA00022741"/>
    </source>
</evidence>
<evidence type="ECO:0000256" key="5">
    <source>
        <dbReference type="ARBA" id="ARBA00022695"/>
    </source>
</evidence>
<proteinExistence type="inferred from homology"/>
<dbReference type="GO" id="GO:0006171">
    <property type="term" value="P:cAMP biosynthetic process"/>
    <property type="evidence" value="ECO:0007669"/>
    <property type="project" value="InterPro"/>
</dbReference>